<dbReference type="InterPro" id="IPR000477">
    <property type="entry name" value="RT_dom"/>
</dbReference>
<dbReference type="PANTHER" id="PTHR37984">
    <property type="entry name" value="PROTEIN CBG26694"/>
    <property type="match status" value="1"/>
</dbReference>
<dbReference type="Gene3D" id="3.30.70.270">
    <property type="match status" value="2"/>
</dbReference>
<dbReference type="AlphaFoldDB" id="A0A6S7HZ29"/>
<protein>
    <submittedName>
        <fullName evidence="3">Uncharacterized protein</fullName>
    </submittedName>
</protein>
<dbReference type="Pfam" id="PF00078">
    <property type="entry name" value="RVT_1"/>
    <property type="match status" value="1"/>
</dbReference>
<dbReference type="InterPro" id="IPR043128">
    <property type="entry name" value="Rev_trsase/Diguanyl_cyclase"/>
</dbReference>
<evidence type="ECO:0000259" key="1">
    <source>
        <dbReference type="Pfam" id="PF00078"/>
    </source>
</evidence>
<dbReference type="PANTHER" id="PTHR37984:SF8">
    <property type="entry name" value="CCHC-TYPE DOMAIN-CONTAINING PROTEIN"/>
    <property type="match status" value="1"/>
</dbReference>
<feature type="domain" description="Reverse transcriptase" evidence="1">
    <location>
        <begin position="168"/>
        <end position="303"/>
    </location>
</feature>
<name>A0A6S7HZ29_PARCT</name>
<dbReference type="Proteomes" id="UP001152795">
    <property type="component" value="Unassembled WGS sequence"/>
</dbReference>
<dbReference type="Gene3D" id="3.10.10.10">
    <property type="entry name" value="HIV Type 1 Reverse Transcriptase, subunit A, domain 1"/>
    <property type="match status" value="1"/>
</dbReference>
<dbReference type="InterPro" id="IPR041577">
    <property type="entry name" value="RT_RNaseH_2"/>
</dbReference>
<dbReference type="Pfam" id="PF17919">
    <property type="entry name" value="RT_RNaseH_2"/>
    <property type="match status" value="1"/>
</dbReference>
<evidence type="ECO:0000313" key="4">
    <source>
        <dbReference type="Proteomes" id="UP001152795"/>
    </source>
</evidence>
<dbReference type="SUPFAM" id="SSF56672">
    <property type="entry name" value="DNA/RNA polymerases"/>
    <property type="match status" value="1"/>
</dbReference>
<organism evidence="3 4">
    <name type="scientific">Paramuricea clavata</name>
    <name type="common">Red gorgonian</name>
    <name type="synonym">Violescent sea-whip</name>
    <dbReference type="NCBI Taxonomy" id="317549"/>
    <lineage>
        <taxon>Eukaryota</taxon>
        <taxon>Metazoa</taxon>
        <taxon>Cnidaria</taxon>
        <taxon>Anthozoa</taxon>
        <taxon>Octocorallia</taxon>
        <taxon>Malacalcyonacea</taxon>
        <taxon>Plexauridae</taxon>
        <taxon>Paramuricea</taxon>
    </lineage>
</organism>
<feature type="domain" description="Reverse transcriptase/retrotransposon-derived protein RNase H-like" evidence="2">
    <location>
        <begin position="368"/>
        <end position="454"/>
    </location>
</feature>
<evidence type="ECO:0000313" key="3">
    <source>
        <dbReference type="EMBL" id="CAB4010716.1"/>
    </source>
</evidence>
<sequence length="466" mass="53256">FFLQCSNTMPCREYYGLQEFLISWVVDKLECEQRIHRNSDLLINFVLFVRAQHHGVSTIFSNLLNLNFTKISLFCAPNCCGSRCAPILNLVHKFENLCTKLCTNLRCCARHMCHGDHRHSILECKDTFIAFVNLRSEGSRGEHRKITGRAKLPKIALRSQIKAKLDETHSLDEVTSRLTGAKKFTLCDAKDGFHQIKLDTTSSYLTTFNSPFGRYHWTRMPFGISSAPEVGQRRMHEFAQGLNGVEVIADDFLIAGFGETGEEVDRSLETNERAFFKKCREWNLKLNKSKLKRSQTEVRFMGHLITADGLKADPAKVEAILDMPAPTDTKGLKRFLGMVNYLAKFLPLLSDMTEPLRRLEDKDVEWCWLEQHQQAYDTVKKSLAKAPVLRYYDVSKEVTIECDASDTGLGAVLTQDGQPVVFASRALTDTETRYAQIEKELLAIVWATSNLSVYPRPRNRYHRIRS</sequence>
<keyword evidence="4" id="KW-1185">Reference proteome</keyword>
<dbReference type="InterPro" id="IPR043502">
    <property type="entry name" value="DNA/RNA_pol_sf"/>
</dbReference>
<dbReference type="InterPro" id="IPR050951">
    <property type="entry name" value="Retrovirus_Pol_polyprotein"/>
</dbReference>
<dbReference type="FunFam" id="3.30.70.270:FF:000026">
    <property type="entry name" value="Transposon Ty3-G Gag-Pol polyprotein"/>
    <property type="match status" value="1"/>
</dbReference>
<dbReference type="OrthoDB" id="5987296at2759"/>
<dbReference type="EMBL" id="CACRXK020006877">
    <property type="protein sequence ID" value="CAB4010716.1"/>
    <property type="molecule type" value="Genomic_DNA"/>
</dbReference>
<proteinExistence type="predicted"/>
<gene>
    <name evidence="3" type="ORF">PACLA_8A057163</name>
</gene>
<dbReference type="CDD" id="cd01647">
    <property type="entry name" value="RT_LTR"/>
    <property type="match status" value="1"/>
</dbReference>
<reference evidence="3" key="1">
    <citation type="submission" date="2020-04" db="EMBL/GenBank/DDBJ databases">
        <authorList>
            <person name="Alioto T."/>
            <person name="Alioto T."/>
            <person name="Gomez Garrido J."/>
        </authorList>
    </citation>
    <scope>NUCLEOTIDE SEQUENCE</scope>
    <source>
        <strain evidence="3">A484AB</strain>
    </source>
</reference>
<evidence type="ECO:0000259" key="2">
    <source>
        <dbReference type="Pfam" id="PF17919"/>
    </source>
</evidence>
<feature type="non-terminal residue" evidence="3">
    <location>
        <position position="466"/>
    </location>
</feature>
<comment type="caution">
    <text evidence="3">The sequence shown here is derived from an EMBL/GenBank/DDBJ whole genome shotgun (WGS) entry which is preliminary data.</text>
</comment>
<accession>A0A6S7HZ29</accession>